<proteinExistence type="predicted"/>
<dbReference type="EMBL" id="NHYE01004904">
    <property type="protein sequence ID" value="PPQ81055.1"/>
    <property type="molecule type" value="Genomic_DNA"/>
</dbReference>
<sequence>MVIRRRDEPHYPKDSKEKGKRKREQSPIDASPTTPTLDSGVVNSEVVGPQSKRIRSVDNIAASQQEAKDFPDQESTRFVPCLSSSVVLPDVGFSTSKDKGKGRDRNSEQEDRDGTIVEPSPHAWRGQEEEDRDLRYGVSLLPFNGPPHQRRRLAVARSLQERGRSHAEVNGESSRTPSHAPSTPPPASSSDVPLTPHRSSSNGSVPSTPSSSSRRTFAAARQQLTGVQSRPITSARAAEDPNEYRVRNALAFINFVAADHFLNPARASPMLTRAVRTGVNGFRMNLYVDNQPAILLSSIFVRQSHLLSPPPRGLRQHLIAGIGHTQEWERQVSFICMAFGRPELRAQLSADVLTYATRSDTSQAHTSASSSFSATQSPSIRMSSRNYVSSASNGMSLAYDDPVPVYDAREVAVDLSNVESLFSLPRFAGEVPVGSFAVVGYTTNAYLSNRDGAWHVSCNVRFVVVVGTPADPVPEEDPGVEDLPGEGGN</sequence>
<dbReference type="Proteomes" id="UP000284706">
    <property type="component" value="Unassembled WGS sequence"/>
</dbReference>
<feature type="region of interest" description="Disordered" evidence="1">
    <location>
        <begin position="89"/>
        <end position="239"/>
    </location>
</feature>
<reference evidence="2 3" key="1">
    <citation type="journal article" date="2018" name="Evol. Lett.">
        <title>Horizontal gene cluster transfer increased hallucinogenic mushroom diversity.</title>
        <authorList>
            <person name="Reynolds H.T."/>
            <person name="Vijayakumar V."/>
            <person name="Gluck-Thaler E."/>
            <person name="Korotkin H.B."/>
            <person name="Matheny P.B."/>
            <person name="Slot J.C."/>
        </authorList>
    </citation>
    <scope>NUCLEOTIDE SEQUENCE [LARGE SCALE GENOMIC DNA]</scope>
    <source>
        <strain evidence="2 3">SRW20</strain>
    </source>
</reference>
<feature type="region of interest" description="Disordered" evidence="1">
    <location>
        <begin position="1"/>
        <end position="51"/>
    </location>
</feature>
<feature type="compositionally biased region" description="Basic and acidic residues" evidence="1">
    <location>
        <begin position="96"/>
        <end position="115"/>
    </location>
</feature>
<evidence type="ECO:0000256" key="1">
    <source>
        <dbReference type="SAM" id="MobiDB-lite"/>
    </source>
</evidence>
<organism evidence="2 3">
    <name type="scientific">Gymnopilus dilepis</name>
    <dbReference type="NCBI Taxonomy" id="231916"/>
    <lineage>
        <taxon>Eukaryota</taxon>
        <taxon>Fungi</taxon>
        <taxon>Dikarya</taxon>
        <taxon>Basidiomycota</taxon>
        <taxon>Agaricomycotina</taxon>
        <taxon>Agaricomycetes</taxon>
        <taxon>Agaricomycetidae</taxon>
        <taxon>Agaricales</taxon>
        <taxon>Agaricineae</taxon>
        <taxon>Hymenogastraceae</taxon>
        <taxon>Gymnopilus</taxon>
    </lineage>
</organism>
<gene>
    <name evidence="2" type="ORF">CVT26_006165</name>
</gene>
<protein>
    <submittedName>
        <fullName evidence="2">Uncharacterized protein</fullName>
    </submittedName>
</protein>
<dbReference type="OrthoDB" id="3067694at2759"/>
<evidence type="ECO:0000313" key="3">
    <source>
        <dbReference type="Proteomes" id="UP000284706"/>
    </source>
</evidence>
<keyword evidence="3" id="KW-1185">Reference proteome</keyword>
<accession>A0A409WR97</accession>
<comment type="caution">
    <text evidence="2">The sequence shown here is derived from an EMBL/GenBank/DDBJ whole genome shotgun (WGS) entry which is preliminary data.</text>
</comment>
<feature type="compositionally biased region" description="Basic and acidic residues" evidence="1">
    <location>
        <begin position="1"/>
        <end position="17"/>
    </location>
</feature>
<dbReference type="InParanoid" id="A0A409WR97"/>
<feature type="compositionally biased region" description="Low complexity" evidence="1">
    <location>
        <begin position="199"/>
        <end position="213"/>
    </location>
</feature>
<evidence type="ECO:0000313" key="2">
    <source>
        <dbReference type="EMBL" id="PPQ81055.1"/>
    </source>
</evidence>
<dbReference type="STRING" id="231916.A0A409WR97"/>
<feature type="compositionally biased region" description="Polar residues" evidence="1">
    <location>
        <begin position="222"/>
        <end position="232"/>
    </location>
</feature>
<dbReference type="AlphaFoldDB" id="A0A409WR97"/>
<name>A0A409WR97_9AGAR</name>
<feature type="compositionally biased region" description="Basic and acidic residues" evidence="1">
    <location>
        <begin position="159"/>
        <end position="169"/>
    </location>
</feature>